<reference evidence="5" key="2">
    <citation type="journal article" date="2023" name="BMC Genomics">
        <title>Pest status, molecular evolution, and epigenetic factors derived from the genome assembly of Frankliniella fusca, a thysanopteran phytovirus vector.</title>
        <authorList>
            <person name="Catto M.A."/>
            <person name="Labadie P.E."/>
            <person name="Jacobson A.L."/>
            <person name="Kennedy G.G."/>
            <person name="Srinivasan R."/>
            <person name="Hunt B.G."/>
        </authorList>
    </citation>
    <scope>NUCLEOTIDE SEQUENCE</scope>
    <source>
        <strain evidence="5">PL_HMW_Pooled</strain>
    </source>
</reference>
<dbReference type="Proteomes" id="UP001219518">
    <property type="component" value="Unassembled WGS sequence"/>
</dbReference>
<dbReference type="EMBL" id="JAHWGI010001034">
    <property type="protein sequence ID" value="KAK3921448.1"/>
    <property type="molecule type" value="Genomic_DNA"/>
</dbReference>
<organism evidence="5 6">
    <name type="scientific">Frankliniella fusca</name>
    <dbReference type="NCBI Taxonomy" id="407009"/>
    <lineage>
        <taxon>Eukaryota</taxon>
        <taxon>Metazoa</taxon>
        <taxon>Ecdysozoa</taxon>
        <taxon>Arthropoda</taxon>
        <taxon>Hexapoda</taxon>
        <taxon>Insecta</taxon>
        <taxon>Pterygota</taxon>
        <taxon>Neoptera</taxon>
        <taxon>Paraneoptera</taxon>
        <taxon>Thysanoptera</taxon>
        <taxon>Terebrantia</taxon>
        <taxon>Thripoidea</taxon>
        <taxon>Thripidae</taxon>
        <taxon>Frankliniella</taxon>
    </lineage>
</organism>
<keyword evidence="6" id="KW-1185">Reference proteome</keyword>
<feature type="region of interest" description="Disordered" evidence="1">
    <location>
        <begin position="557"/>
        <end position="577"/>
    </location>
</feature>
<dbReference type="GO" id="GO:0006281">
    <property type="term" value="P:DNA repair"/>
    <property type="evidence" value="ECO:0007669"/>
    <property type="project" value="UniProtKB-ARBA"/>
</dbReference>
<reference evidence="5" key="1">
    <citation type="submission" date="2021-07" db="EMBL/GenBank/DDBJ databases">
        <authorList>
            <person name="Catto M.A."/>
            <person name="Jacobson A."/>
            <person name="Kennedy G."/>
            <person name="Labadie P."/>
            <person name="Hunt B.G."/>
            <person name="Srinivasan R."/>
        </authorList>
    </citation>
    <scope>NUCLEOTIDE SEQUENCE</scope>
    <source>
        <strain evidence="5">PL_HMW_Pooled</strain>
        <tissue evidence="5">Head</tissue>
    </source>
</reference>
<feature type="transmembrane region" description="Helical" evidence="2">
    <location>
        <begin position="1260"/>
        <end position="1280"/>
    </location>
</feature>
<dbReference type="CDD" id="cd22343">
    <property type="entry name" value="PDDEXK_lambda_exonuclease-like"/>
    <property type="match status" value="1"/>
</dbReference>
<dbReference type="InterPro" id="IPR019080">
    <property type="entry name" value="YqaJ_viral_recombinase"/>
</dbReference>
<name>A0AAE1HHT3_9NEOP</name>
<proteinExistence type="predicted"/>
<evidence type="ECO:0000313" key="5">
    <source>
        <dbReference type="EMBL" id="KAK3921448.1"/>
    </source>
</evidence>
<evidence type="ECO:0000256" key="2">
    <source>
        <dbReference type="SAM" id="Phobius"/>
    </source>
</evidence>
<evidence type="ECO:0000259" key="4">
    <source>
        <dbReference type="Pfam" id="PF13843"/>
    </source>
</evidence>
<dbReference type="SUPFAM" id="SSF52980">
    <property type="entry name" value="Restriction endonuclease-like"/>
    <property type="match status" value="1"/>
</dbReference>
<dbReference type="PANTHER" id="PTHR47272">
    <property type="entry name" value="DDE_TNP_1_7 DOMAIN-CONTAINING PROTEIN"/>
    <property type="match status" value="1"/>
</dbReference>
<evidence type="ECO:0000313" key="6">
    <source>
        <dbReference type="Proteomes" id="UP001219518"/>
    </source>
</evidence>
<dbReference type="Gene3D" id="3.90.320.10">
    <property type="match status" value="1"/>
</dbReference>
<feature type="region of interest" description="Disordered" evidence="1">
    <location>
        <begin position="439"/>
        <end position="516"/>
    </location>
</feature>
<accession>A0AAE1HHT3</accession>
<keyword evidence="2" id="KW-0812">Transmembrane</keyword>
<sequence length="1395" mass="158260">MSSTSHPFLSRRRVISSLSSKLLLAQANPESGGKGTVHRDPGRIIEKNYYSRDIRRSALFDPRPTASQNNEHFTEEELKNIHVAFQTTDVESVLLKHIPISYYEEDIPDLNELEEFQISDFDMGILEIKVKQFYSNLDETVRANADPYMIPNTEQQAKSPTWKIIQSLMVTASKAKSVLGLTSEKAKMNFLRRHLWGIGNITTKDMQYGIDNEDKALQAYIKWLNDPSFEVKQTGLWVPKLELFLGCSPDALVYKNGTLEYIVEIKILKVLQRIKPKEFGIRLTKKAIGKLPIVKGQHGRAQLKSSHSHYYQVHMTMDIMKVQLCHYVLWSPKGILVVKVPYDDSWWKPKLNELTKRHASLIATEYFAQRTPRKLYPLPVVWEEQDELCGNVNMKSIRSTMFYKNSPGKSGRLIAYETFENEPDSDEEPFYSKYIEPSSLVIPPSPVQQTTDEDDAASTNLETEEAGCPLNSDDEGCNSALGRKRHSTDNSVQSEQVPSKKTKTPEPEFPKKSCKRSLFPNSIRGSECNPTLFTSSSPLKERNEKCFKSKVMRALKKASGKEQVPPKSLQSKGTSLSGFDDDDDIPIINFIDRDIDGDDIPLINLVHRKKREEKSIEDAYDQKCNEILSSINAGTQNGEKSSEKPGMETGTNSVQCGTLKLNTVPQKSVFSSIKEKVKDSVLSCTKISTVKDKDLPVFEGAACRNAEVTTVDENQNLLPQAKEKELNSTPEHPKCGPSQCSADLHTFASASCSNAKAMGVDENLNLQPQEQLAKGKELNSTPESGPSRYPTRTRNSLLPVYRDSNSDSEGDDHEPYFPEGSSDSDASSSDEETLADFVKKHVEKKTSAAKAQSRSSGKSSKAPKTTNTKCSENHTSYDEFSDEDVIQWEDGDIPLNERPCPSFDDPTELLEPIDYFQYYWDDEIFQYIADQTNLYSVQQDGKSMDVTKKEIKIFLGIWIFMGLCKLPSYEDYWNGLTRVPQVADLMPLKRYEKIRSRLHLADNSQDFKEDKLFKVRPLLTHILNKCRSLEQKENKFSIDESMTLYKGKKAGALRQYMPKKPHKWGFKFFLLCGVSGMVYDFLPYLGSDTFNGIDCSDAEKSLGLSGQIVTSLCKSIKLPRLSMVCFDNYFTSIPLLMFLLDNYGILSTGTVRSNRTSKCPLMDDKSLMKQGRGSIDSKVLENKIVCVKWSDNKTVTLASTMAGVGDISSVKRWSKKDNQTSRIDVPCPDIVRNYNSMMGGVDTFDMLMELYRTSTRAKRWYLPLVGFLISIILVNSWLTYKRDYAALGQKMNANNSKLFRLHIFHSLVTSKRRRGRPSCNEPKAEKIIRSPVTPRPVDGERRDNTDYWPGFGEKRQRCRNCTNGFSEVICLKCNMTLCFRKNKNCFVQFHREPKL</sequence>
<feature type="compositionally biased region" description="Polar residues" evidence="1">
    <location>
        <begin position="778"/>
        <end position="796"/>
    </location>
</feature>
<dbReference type="InterPro" id="IPR011335">
    <property type="entry name" value="Restrct_endonuc-II-like"/>
</dbReference>
<feature type="domain" description="YqaJ viral recombinase" evidence="3">
    <location>
        <begin position="162"/>
        <end position="270"/>
    </location>
</feature>
<dbReference type="InterPro" id="IPR029526">
    <property type="entry name" value="PGBD"/>
</dbReference>
<dbReference type="Pfam" id="PF09588">
    <property type="entry name" value="YqaJ"/>
    <property type="match status" value="1"/>
</dbReference>
<gene>
    <name evidence="5" type="ORF">KUF71_001228</name>
</gene>
<feature type="compositionally biased region" description="Basic and acidic residues" evidence="1">
    <location>
        <begin position="837"/>
        <end position="846"/>
    </location>
</feature>
<dbReference type="Pfam" id="PF13843">
    <property type="entry name" value="DDE_Tnp_1_7"/>
    <property type="match status" value="1"/>
</dbReference>
<comment type="caution">
    <text evidence="5">The sequence shown here is derived from an EMBL/GenBank/DDBJ whole genome shotgun (WGS) entry which is preliminary data.</text>
</comment>
<dbReference type="InterPro" id="IPR011604">
    <property type="entry name" value="PDDEXK-like_dom_sf"/>
</dbReference>
<feature type="compositionally biased region" description="Polar residues" evidence="1">
    <location>
        <begin position="568"/>
        <end position="577"/>
    </location>
</feature>
<feature type="region of interest" description="Disordered" evidence="1">
    <location>
        <begin position="772"/>
        <end position="876"/>
    </location>
</feature>
<feature type="region of interest" description="Disordered" evidence="1">
    <location>
        <begin position="632"/>
        <end position="653"/>
    </location>
</feature>
<evidence type="ECO:0000259" key="3">
    <source>
        <dbReference type="Pfam" id="PF09588"/>
    </source>
</evidence>
<feature type="domain" description="PiggyBac transposable element-derived protein" evidence="4">
    <location>
        <begin position="912"/>
        <end position="1277"/>
    </location>
</feature>
<protein>
    <submittedName>
        <fullName evidence="5">PiggyBac transposable element-derived protein 3</fullName>
    </submittedName>
</protein>
<evidence type="ECO:0000256" key="1">
    <source>
        <dbReference type="SAM" id="MobiDB-lite"/>
    </source>
</evidence>
<keyword evidence="2" id="KW-1133">Transmembrane helix</keyword>
<feature type="compositionally biased region" description="Polar residues" evidence="1">
    <location>
        <begin position="849"/>
        <end position="870"/>
    </location>
</feature>
<keyword evidence="2" id="KW-0472">Membrane</keyword>
<dbReference type="PANTHER" id="PTHR47272:SF1">
    <property type="entry name" value="PIGGYBAC TRANSPOSABLE ELEMENT-DERIVED PROTEIN 3-LIKE"/>
    <property type="match status" value="1"/>
</dbReference>